<evidence type="ECO:0000256" key="4">
    <source>
        <dbReference type="ARBA" id="ARBA00023002"/>
    </source>
</evidence>
<protein>
    <recommendedName>
        <fullName evidence="11">Cytochrome P450</fullName>
    </recommendedName>
</protein>
<dbReference type="GO" id="GO:0016705">
    <property type="term" value="F:oxidoreductase activity, acting on paired donors, with incorporation or reduction of molecular oxygen"/>
    <property type="evidence" value="ECO:0007669"/>
    <property type="project" value="InterPro"/>
</dbReference>
<dbReference type="GO" id="GO:0020037">
    <property type="term" value="F:heme binding"/>
    <property type="evidence" value="ECO:0007669"/>
    <property type="project" value="InterPro"/>
</dbReference>
<evidence type="ECO:0000313" key="8">
    <source>
        <dbReference type="EMBL" id="CAF1409324.1"/>
    </source>
</evidence>
<sequence length="203" mass="23899">MVLLILLYTILGLFSSIFFVIYWKFIRPQKRLYDIFRGQDVPREPFVPLFGQLPDIRRASEKDVAMNYRMELVRKHGYCYLIGFGPLTYLAVIEPDMLADVVKAIVKYVSVGATVIFNIYILHRREDFWPRPLEFDYTRWIRDPVTGLKPKSAHPFCYLPFAAGPRNYIGQNFALLDAKFMLAMLVQRCNFELERRQVTHAHL</sequence>
<dbReference type="Pfam" id="PF00067">
    <property type="entry name" value="p450"/>
    <property type="match status" value="1"/>
</dbReference>
<evidence type="ECO:0000313" key="9">
    <source>
        <dbReference type="EMBL" id="CAF4298900.1"/>
    </source>
</evidence>
<keyword evidence="4" id="KW-0560">Oxidoreductase</keyword>
<evidence type="ECO:0000256" key="7">
    <source>
        <dbReference type="SAM" id="Phobius"/>
    </source>
</evidence>
<keyword evidence="7" id="KW-1133">Transmembrane helix</keyword>
<dbReference type="InterPro" id="IPR050196">
    <property type="entry name" value="Cytochrome_P450_Monoox"/>
</dbReference>
<accession>A0A815LR76</accession>
<dbReference type="Gene3D" id="1.10.630.10">
    <property type="entry name" value="Cytochrome P450"/>
    <property type="match status" value="1"/>
</dbReference>
<dbReference type="EMBL" id="CAJOBC010083251">
    <property type="protein sequence ID" value="CAF4298900.1"/>
    <property type="molecule type" value="Genomic_DNA"/>
</dbReference>
<feature type="transmembrane region" description="Helical" evidence="7">
    <location>
        <begin position="6"/>
        <end position="23"/>
    </location>
</feature>
<dbReference type="EMBL" id="CAJNOQ010017828">
    <property type="protein sequence ID" value="CAF1409324.1"/>
    <property type="molecule type" value="Genomic_DNA"/>
</dbReference>
<evidence type="ECO:0008006" key="11">
    <source>
        <dbReference type="Google" id="ProtNLM"/>
    </source>
</evidence>
<evidence type="ECO:0000256" key="6">
    <source>
        <dbReference type="ARBA" id="ARBA00023033"/>
    </source>
</evidence>
<comment type="similarity">
    <text evidence="1">Belongs to the cytochrome P450 family.</text>
</comment>
<keyword evidence="6" id="KW-0503">Monooxygenase</keyword>
<feature type="transmembrane region" description="Helical" evidence="7">
    <location>
        <begin position="77"/>
        <end position="93"/>
    </location>
</feature>
<dbReference type="SUPFAM" id="SSF48264">
    <property type="entry name" value="Cytochrome P450"/>
    <property type="match status" value="1"/>
</dbReference>
<keyword evidence="10" id="KW-1185">Reference proteome</keyword>
<evidence type="ECO:0000256" key="2">
    <source>
        <dbReference type="ARBA" id="ARBA00022617"/>
    </source>
</evidence>
<feature type="transmembrane region" description="Helical" evidence="7">
    <location>
        <begin position="105"/>
        <end position="122"/>
    </location>
</feature>
<gene>
    <name evidence="8" type="ORF">GPM918_LOCUS33460</name>
    <name evidence="9" type="ORF">SRO942_LOCUS34145</name>
</gene>
<evidence type="ECO:0000256" key="5">
    <source>
        <dbReference type="ARBA" id="ARBA00023004"/>
    </source>
</evidence>
<evidence type="ECO:0000313" key="10">
    <source>
        <dbReference type="Proteomes" id="UP000663829"/>
    </source>
</evidence>
<evidence type="ECO:0000256" key="3">
    <source>
        <dbReference type="ARBA" id="ARBA00022723"/>
    </source>
</evidence>
<dbReference type="InterPro" id="IPR036396">
    <property type="entry name" value="Cyt_P450_sf"/>
</dbReference>
<keyword evidence="7" id="KW-0812">Transmembrane</keyword>
<keyword evidence="5" id="KW-0408">Iron</keyword>
<dbReference type="InterPro" id="IPR001128">
    <property type="entry name" value="Cyt_P450"/>
</dbReference>
<dbReference type="AlphaFoldDB" id="A0A815LR76"/>
<reference evidence="8" key="1">
    <citation type="submission" date="2021-02" db="EMBL/GenBank/DDBJ databases">
        <authorList>
            <person name="Nowell W R."/>
        </authorList>
    </citation>
    <scope>NUCLEOTIDE SEQUENCE</scope>
</reference>
<dbReference type="Proteomes" id="UP000681722">
    <property type="component" value="Unassembled WGS sequence"/>
</dbReference>
<dbReference type="Proteomes" id="UP000663829">
    <property type="component" value="Unassembled WGS sequence"/>
</dbReference>
<dbReference type="PANTHER" id="PTHR24291:SF50">
    <property type="entry name" value="BIFUNCTIONAL ALBAFLAVENONE MONOOXYGENASE_TERPENE SYNTHASE"/>
    <property type="match status" value="1"/>
</dbReference>
<comment type="caution">
    <text evidence="8">The sequence shown here is derived from an EMBL/GenBank/DDBJ whole genome shotgun (WGS) entry which is preliminary data.</text>
</comment>
<keyword evidence="2" id="KW-0349">Heme</keyword>
<organism evidence="8 10">
    <name type="scientific">Didymodactylos carnosus</name>
    <dbReference type="NCBI Taxonomy" id="1234261"/>
    <lineage>
        <taxon>Eukaryota</taxon>
        <taxon>Metazoa</taxon>
        <taxon>Spiralia</taxon>
        <taxon>Gnathifera</taxon>
        <taxon>Rotifera</taxon>
        <taxon>Eurotatoria</taxon>
        <taxon>Bdelloidea</taxon>
        <taxon>Philodinida</taxon>
        <taxon>Philodinidae</taxon>
        <taxon>Didymodactylos</taxon>
    </lineage>
</organism>
<dbReference type="GO" id="GO:0005506">
    <property type="term" value="F:iron ion binding"/>
    <property type="evidence" value="ECO:0007669"/>
    <property type="project" value="InterPro"/>
</dbReference>
<keyword evidence="3" id="KW-0479">Metal-binding</keyword>
<proteinExistence type="inferred from homology"/>
<evidence type="ECO:0000256" key="1">
    <source>
        <dbReference type="ARBA" id="ARBA00010617"/>
    </source>
</evidence>
<name>A0A815LR76_9BILA</name>
<keyword evidence="7" id="KW-0472">Membrane</keyword>
<dbReference type="PANTHER" id="PTHR24291">
    <property type="entry name" value="CYTOCHROME P450 FAMILY 4"/>
    <property type="match status" value="1"/>
</dbReference>
<dbReference type="GO" id="GO:0004497">
    <property type="term" value="F:monooxygenase activity"/>
    <property type="evidence" value="ECO:0007669"/>
    <property type="project" value="UniProtKB-KW"/>
</dbReference>
<dbReference type="OrthoDB" id="1470350at2759"/>